<reference evidence="7 8" key="1">
    <citation type="submission" date="2020-02" db="EMBL/GenBank/DDBJ databases">
        <title>Genome analysis of Thermosulfuriphilus ammonigenes ST65T, an anaerobic thermophilic chemolithoautotrophic bacterium isolated from a deep-sea hydrothermal vent.</title>
        <authorList>
            <person name="Slobodkina G."/>
            <person name="Allioux M."/>
            <person name="Merkel A."/>
            <person name="Alain K."/>
            <person name="Jebbar M."/>
            <person name="Slobodkin A."/>
        </authorList>
    </citation>
    <scope>NUCLEOTIDE SEQUENCE [LARGE SCALE GENOMIC DNA]</scope>
    <source>
        <strain evidence="7 8">ST65</strain>
    </source>
</reference>
<dbReference type="InterPro" id="IPR016496">
    <property type="entry name" value="GTPase_HflX"/>
</dbReference>
<dbReference type="Proteomes" id="UP000502179">
    <property type="component" value="Chromosome"/>
</dbReference>
<dbReference type="EMBL" id="CP048877">
    <property type="protein sequence ID" value="QIJ72288.1"/>
    <property type="molecule type" value="Genomic_DNA"/>
</dbReference>
<evidence type="ECO:0000256" key="5">
    <source>
        <dbReference type="ARBA" id="ARBA00023134"/>
    </source>
</evidence>
<evidence type="ECO:0000256" key="6">
    <source>
        <dbReference type="HAMAP-Rule" id="MF_00900"/>
    </source>
</evidence>
<evidence type="ECO:0000313" key="7">
    <source>
        <dbReference type="EMBL" id="QIJ72288.1"/>
    </source>
</evidence>
<dbReference type="GO" id="GO:0005525">
    <property type="term" value="F:GTP binding"/>
    <property type="evidence" value="ECO:0007669"/>
    <property type="project" value="UniProtKB-UniRule"/>
</dbReference>
<dbReference type="InterPro" id="IPR030394">
    <property type="entry name" value="G_HFLX_dom"/>
</dbReference>
<sequence length="559" mass="63318">MASGKIYGNISGLKPSELKRLERLYRRRVPPAYLISPELAKEIASISQGIRRQVGLLIDRRGEVVYVIVGDTHQIVIPSLSRYRVADGRLRGLRCIHTHLGKMPLNQDDLTDLALLRLDMMAAITVNKEGLPETVYAAHLLPQNDGGRNYLELAPVHPAHLRPDFLDLVASLEEELARRRPAKEVLKADRAILISVSTKPRPLVEESLSELKELARTAGVVVLDTVIQRRDRMNPKFLMGRGKLSDLVVRAMQLSANLLIFDQELTPSQMRSITDFTELRVIDRTQLILDIFAQRARSREGKLQVEMAQLRYMLPRLSTRDDALSRLTGGIGGRGPGETKLEVDRRRVRERLARLERELKGVRSERSLRRRRRQRRKIPVVSIVGYTNAGKTTLLNTLTKSQLLAEDRLFATLDPTSRRLYLPALGGPIILTDTVGFIRELPAELRRAFQATLEELHEADLLIHLIDISYEDFEERIEVVDALLEEMGLSEVPQLRVFNKVDLVDTAYARAMTRRYHALAVSAIDSETVSPLLEAIAQRLKDKFISVTFKEAEVHTSMS</sequence>
<name>A0A6G7PXW3_9BACT</name>
<dbReference type="NCBIfam" id="TIGR03156">
    <property type="entry name" value="GTP_HflX"/>
    <property type="match status" value="1"/>
</dbReference>
<dbReference type="Pfam" id="PF13167">
    <property type="entry name" value="GTP-bdg_N"/>
    <property type="match status" value="1"/>
</dbReference>
<dbReference type="CDD" id="cd01878">
    <property type="entry name" value="HflX"/>
    <property type="match status" value="1"/>
</dbReference>
<dbReference type="InterPro" id="IPR042108">
    <property type="entry name" value="GTPase_HflX_N_sf"/>
</dbReference>
<organism evidence="7 8">
    <name type="scientific">Thermosulfuriphilus ammonigenes</name>
    <dbReference type="NCBI Taxonomy" id="1936021"/>
    <lineage>
        <taxon>Bacteria</taxon>
        <taxon>Pseudomonadati</taxon>
        <taxon>Thermodesulfobacteriota</taxon>
        <taxon>Thermodesulfobacteria</taxon>
        <taxon>Thermodesulfobacteriales</taxon>
        <taxon>Thermodesulfobacteriaceae</taxon>
        <taxon>Thermosulfuriphilus</taxon>
    </lineage>
</organism>
<dbReference type="HAMAP" id="MF_00900">
    <property type="entry name" value="GTPase_HflX"/>
    <property type="match status" value="1"/>
</dbReference>
<dbReference type="PROSITE" id="PS51705">
    <property type="entry name" value="G_HFLX"/>
    <property type="match status" value="1"/>
</dbReference>
<dbReference type="GO" id="GO:0005737">
    <property type="term" value="C:cytoplasm"/>
    <property type="evidence" value="ECO:0007669"/>
    <property type="project" value="UniProtKB-SubCell"/>
</dbReference>
<comment type="function">
    <text evidence="6">GTPase that associates with the 50S ribosomal subunit and may have a role during protein synthesis or ribosome biogenesis.</text>
</comment>
<dbReference type="Pfam" id="PF01926">
    <property type="entry name" value="MMR_HSR1"/>
    <property type="match status" value="1"/>
</dbReference>
<evidence type="ECO:0000256" key="2">
    <source>
        <dbReference type="ARBA" id="ARBA00022723"/>
    </source>
</evidence>
<dbReference type="RefSeq" id="WP_166032506.1">
    <property type="nucleotide sequence ID" value="NZ_CP048877.1"/>
</dbReference>
<accession>A0A6G7PXW3</accession>
<evidence type="ECO:0000256" key="1">
    <source>
        <dbReference type="ARBA" id="ARBA00022490"/>
    </source>
</evidence>
<keyword evidence="2" id="KW-0479">Metal-binding</keyword>
<dbReference type="PRINTS" id="PR00326">
    <property type="entry name" value="GTP1OBG"/>
</dbReference>
<dbReference type="PANTHER" id="PTHR10229:SF0">
    <property type="entry name" value="GTP-BINDING PROTEIN 6-RELATED"/>
    <property type="match status" value="1"/>
</dbReference>
<dbReference type="GO" id="GO:0003924">
    <property type="term" value="F:GTPase activity"/>
    <property type="evidence" value="ECO:0007669"/>
    <property type="project" value="UniProtKB-UniRule"/>
</dbReference>
<evidence type="ECO:0000256" key="4">
    <source>
        <dbReference type="ARBA" id="ARBA00022842"/>
    </source>
</evidence>
<dbReference type="Gene3D" id="3.40.50.11060">
    <property type="entry name" value="GTPase HflX, N-terminal domain"/>
    <property type="match status" value="1"/>
</dbReference>
<evidence type="ECO:0000313" key="8">
    <source>
        <dbReference type="Proteomes" id="UP000502179"/>
    </source>
</evidence>
<keyword evidence="3 6" id="KW-0547">Nucleotide-binding</keyword>
<dbReference type="SUPFAM" id="SSF52540">
    <property type="entry name" value="P-loop containing nucleoside triphosphate hydrolases"/>
    <property type="match status" value="1"/>
</dbReference>
<dbReference type="AlphaFoldDB" id="A0A6G7PXW3"/>
<dbReference type="InterPro" id="IPR006073">
    <property type="entry name" value="GTP-bd"/>
</dbReference>
<proteinExistence type="inferred from homology"/>
<dbReference type="InterPro" id="IPR027417">
    <property type="entry name" value="P-loop_NTPase"/>
</dbReference>
<comment type="similarity">
    <text evidence="6">Belongs to the TRAFAC class OBG-HflX-like GTPase superfamily. HflX GTPase family.</text>
</comment>
<keyword evidence="8" id="KW-1185">Reference proteome</keyword>
<dbReference type="KEGG" id="tav:G4V39_08390"/>
<dbReference type="InterPro" id="IPR025121">
    <property type="entry name" value="GTPase_HflX_N"/>
</dbReference>
<dbReference type="GO" id="GO:0043022">
    <property type="term" value="F:ribosome binding"/>
    <property type="evidence" value="ECO:0007669"/>
    <property type="project" value="TreeGrafter"/>
</dbReference>
<protein>
    <recommendedName>
        <fullName evidence="6">GTPase HflX</fullName>
    </recommendedName>
    <alternativeName>
        <fullName evidence="6">GTP-binding protein HflX</fullName>
    </alternativeName>
</protein>
<comment type="subunit">
    <text evidence="6">Monomer. Associates with the 50S ribosomal subunit.</text>
</comment>
<keyword evidence="1 6" id="KW-0963">Cytoplasm</keyword>
<dbReference type="Gene3D" id="3.40.50.300">
    <property type="entry name" value="P-loop containing nucleotide triphosphate hydrolases"/>
    <property type="match status" value="1"/>
</dbReference>
<gene>
    <name evidence="6 7" type="primary">hflX</name>
    <name evidence="7" type="ORF">G4V39_08390</name>
</gene>
<dbReference type="FunFam" id="3.40.50.11060:FF:000001">
    <property type="entry name" value="GTPase HflX"/>
    <property type="match status" value="1"/>
</dbReference>
<keyword evidence="4" id="KW-0460">Magnesium</keyword>
<comment type="subcellular location">
    <subcellularLocation>
        <location evidence="6">Cytoplasm</location>
    </subcellularLocation>
    <text evidence="6">May associate with membranes.</text>
</comment>
<dbReference type="GO" id="GO:0046872">
    <property type="term" value="F:metal ion binding"/>
    <property type="evidence" value="ECO:0007669"/>
    <property type="project" value="UniProtKB-KW"/>
</dbReference>
<dbReference type="InterPro" id="IPR032305">
    <property type="entry name" value="GTP-bd_M"/>
</dbReference>
<dbReference type="PANTHER" id="PTHR10229">
    <property type="entry name" value="GTP-BINDING PROTEIN HFLX"/>
    <property type="match status" value="1"/>
</dbReference>
<evidence type="ECO:0000256" key="3">
    <source>
        <dbReference type="ARBA" id="ARBA00022741"/>
    </source>
</evidence>
<keyword evidence="5 6" id="KW-0342">GTP-binding</keyword>
<dbReference type="Pfam" id="PF16360">
    <property type="entry name" value="GTP-bdg_M"/>
    <property type="match status" value="1"/>
</dbReference>
<dbReference type="Gene3D" id="6.10.250.2860">
    <property type="match status" value="1"/>
</dbReference>